<accession>A0A6P7FQ18</accession>
<feature type="compositionally biased region" description="Acidic residues" evidence="1">
    <location>
        <begin position="638"/>
        <end position="651"/>
    </location>
</feature>
<feature type="compositionally biased region" description="Acidic residues" evidence="1">
    <location>
        <begin position="730"/>
        <end position="747"/>
    </location>
</feature>
<evidence type="ECO:0000256" key="1">
    <source>
        <dbReference type="SAM" id="MobiDB-lite"/>
    </source>
</evidence>
<gene>
    <name evidence="4" type="primary">LOC114332677</name>
</gene>
<dbReference type="InParanoid" id="A0A6P7FQ18"/>
<feature type="compositionally biased region" description="Acidic residues" evidence="1">
    <location>
        <begin position="854"/>
        <end position="867"/>
    </location>
</feature>
<dbReference type="RefSeq" id="XP_028138306.1">
    <property type="nucleotide sequence ID" value="XM_028282505.1"/>
</dbReference>
<organism evidence="4">
    <name type="scientific">Diabrotica virgifera virgifera</name>
    <name type="common">western corn rootworm</name>
    <dbReference type="NCBI Taxonomy" id="50390"/>
    <lineage>
        <taxon>Eukaryota</taxon>
        <taxon>Metazoa</taxon>
        <taxon>Ecdysozoa</taxon>
        <taxon>Arthropoda</taxon>
        <taxon>Hexapoda</taxon>
        <taxon>Insecta</taxon>
        <taxon>Pterygota</taxon>
        <taxon>Neoptera</taxon>
        <taxon>Endopterygota</taxon>
        <taxon>Coleoptera</taxon>
        <taxon>Polyphaga</taxon>
        <taxon>Cucujiformia</taxon>
        <taxon>Chrysomeloidea</taxon>
        <taxon>Chrysomelidae</taxon>
        <taxon>Galerucinae</taxon>
        <taxon>Diabroticina</taxon>
        <taxon>Diabroticites</taxon>
        <taxon>Diabrotica</taxon>
    </lineage>
</organism>
<evidence type="ECO:0000313" key="3">
    <source>
        <dbReference type="Proteomes" id="UP001652700"/>
    </source>
</evidence>
<feature type="region of interest" description="Disordered" evidence="1">
    <location>
        <begin position="1051"/>
        <end position="1096"/>
    </location>
</feature>
<feature type="compositionally biased region" description="Acidic residues" evidence="1">
    <location>
        <begin position="875"/>
        <end position="901"/>
    </location>
</feature>
<feature type="region of interest" description="Disordered" evidence="1">
    <location>
        <begin position="286"/>
        <end position="306"/>
    </location>
</feature>
<feature type="region of interest" description="Disordered" evidence="1">
    <location>
        <begin position="595"/>
        <end position="1026"/>
    </location>
</feature>
<feature type="compositionally biased region" description="Basic residues" evidence="1">
    <location>
        <begin position="426"/>
        <end position="438"/>
    </location>
</feature>
<reference evidence="4" key="1">
    <citation type="submission" date="2025-04" db="UniProtKB">
        <authorList>
            <consortium name="RefSeq"/>
        </authorList>
    </citation>
    <scope>IDENTIFICATION</scope>
    <source>
        <tissue evidence="4">Whole insect</tissue>
    </source>
</reference>
<name>A0A6P7FQ18_DIAVI</name>
<feature type="compositionally biased region" description="Basic and acidic residues" evidence="1">
    <location>
        <begin position="612"/>
        <end position="623"/>
    </location>
</feature>
<dbReference type="EnsemblMetazoa" id="XM_028282505.2">
    <property type="protein sequence ID" value="XP_028138306.1"/>
    <property type="gene ID" value="LOC114332677"/>
</dbReference>
<dbReference type="Proteomes" id="UP001652700">
    <property type="component" value="Unplaced"/>
</dbReference>
<dbReference type="GeneID" id="114332677"/>
<feature type="compositionally biased region" description="Basic and acidic residues" evidence="1">
    <location>
        <begin position="803"/>
        <end position="816"/>
    </location>
</feature>
<feature type="compositionally biased region" description="Polar residues" evidence="1">
    <location>
        <begin position="471"/>
        <end position="489"/>
    </location>
</feature>
<feature type="compositionally biased region" description="Basic and acidic residues" evidence="1">
    <location>
        <begin position="492"/>
        <end position="501"/>
    </location>
</feature>
<protein>
    <submittedName>
        <fullName evidence="4">Glutamic acid-rich protein-like isoform X1</fullName>
    </submittedName>
</protein>
<feature type="compositionally biased region" description="Basic and acidic residues" evidence="1">
    <location>
        <begin position="778"/>
        <end position="795"/>
    </location>
</feature>
<reference evidence="2" key="2">
    <citation type="submission" date="2025-05" db="UniProtKB">
        <authorList>
            <consortium name="EnsemblMetazoa"/>
        </authorList>
    </citation>
    <scope>IDENTIFICATION</scope>
</reference>
<feature type="compositionally biased region" description="Acidic residues" evidence="1">
    <location>
        <begin position="935"/>
        <end position="954"/>
    </location>
</feature>
<feature type="compositionally biased region" description="Basic and acidic residues" evidence="1">
    <location>
        <begin position="442"/>
        <end position="451"/>
    </location>
</feature>
<sequence length="1096" mass="124239">MELIKGTCFFCANSKVVSDFESVHNTIITLFSGKIQEDKLINLKPPKVCPLCYHSFVLMKRTHDDILHSSSAEKVHENCHLCGNSEDVINVSKWAHFKAIGKDFPGSNGENISNVCSDCLYYLETKSTVKEKLISEYPILKQESIISQFDVLGNSTPTRRTRTKAERKSPIDIVDLTVAEPVATPTDNMKFRPLKTDRHLRRSRAVNTDPKLLNQVLIIKLPNQSLKEEATKSAPKRKSLTPKRVRFRDEHEHIIDKYNSPSLYTDKENAYKETEELVEYEIKTTPRRSRYRSVDDTESSPDSLDPRKKSFFKIKLMKKKPKSIIAKPFKTVTNEPLEKYNDAIEKRKDTIGKRKTSAHKGKETMQKLVNRVCKFNLVVNVERMNYSEINGINQSGLSIDELDPLRIDSWEENFNTEVNESNKQPLKTKKRGRPKKRSVSFSDEKVKEEKNGPLPSKNGKKGPALKEKVKPNTSSIRRASKRNSIVSVSSEDEVKPVDIKKPRPLRKRRNTVSIEESSTPEVKPVKVKTKKGVKGTVEKKSEIRAKEIKKPLKKRRSNAKIKDDVNAAKEINAKEAVNGSEETELNADIVETTTENTNLTEESNIKEVINGSEEKESDIEIRAADSSGTEITEKADTEPQEEESREVETVSDSDVNPIDAEEKVVDENSEKCENKVDDASSDKEDKSESESLNKEDENVQNESLDTAEEKVDDNDVENNENESVAKENEQMDTETLDQEDITEDDNVDQCGRKNNQDSDEENTINLAISDTDQTTENEISRKDDTIELESEKEVTDQDEDKNDNEISDKDDSKILDESSAVEDDTVEENINNSEKENDNGGNLPEQELCQTENENFDEVEDQEEQTENENPVGVEDTEDRTEDEEVTTADEVNTADEDTTADEVYTVDDSSQLEDNTETEEKDSHDVSIEQNGENTEEDLSQDIEDNDTEETEEEQSRNKDVTEQQENEANGEVDNGETDNGETDNGEAHNGETDNGEADNEENPDESKNDDLEFGMTEDDNKRIAETLAAFEDMSYTNNEESEIVNLDTSCEVQDNEVAGEKRKRNDSEDSFTDESSPDAKRKKVTFNEDFDENV</sequence>
<feature type="compositionally biased region" description="Acidic residues" evidence="1">
    <location>
        <begin position="911"/>
        <end position="921"/>
    </location>
</feature>
<feature type="compositionally biased region" description="Acidic residues" evidence="1">
    <location>
        <begin position="995"/>
        <end position="1005"/>
    </location>
</feature>
<feature type="region of interest" description="Disordered" evidence="1">
    <location>
        <begin position="416"/>
        <end position="533"/>
    </location>
</feature>
<dbReference type="OrthoDB" id="6783086at2759"/>
<dbReference type="KEGG" id="dvv:114332677"/>
<feature type="compositionally biased region" description="Polar residues" evidence="1">
    <location>
        <begin position="416"/>
        <end position="425"/>
    </location>
</feature>
<proteinExistence type="predicted"/>
<feature type="compositionally biased region" description="Basic and acidic residues" evidence="1">
    <location>
        <begin position="660"/>
        <end position="697"/>
    </location>
</feature>
<evidence type="ECO:0000313" key="2">
    <source>
        <dbReference type="EnsemblMetazoa" id="XP_028138306.1"/>
    </source>
</evidence>
<feature type="compositionally biased region" description="Polar residues" evidence="1">
    <location>
        <begin position="763"/>
        <end position="777"/>
    </location>
</feature>
<feature type="compositionally biased region" description="Acidic residues" evidence="1">
    <location>
        <begin position="710"/>
        <end position="720"/>
    </location>
</feature>
<keyword evidence="3" id="KW-1185">Reference proteome</keyword>
<feature type="compositionally biased region" description="Basic and acidic residues" evidence="1">
    <location>
        <begin position="1060"/>
        <end position="1069"/>
    </location>
</feature>
<dbReference type="AlphaFoldDB" id="A0A6P7FQ18"/>
<feature type="compositionally biased region" description="Acidic residues" evidence="1">
    <location>
        <begin position="964"/>
        <end position="986"/>
    </location>
</feature>
<evidence type="ECO:0000313" key="4">
    <source>
        <dbReference type="RefSeq" id="XP_028138306.1"/>
    </source>
</evidence>